<evidence type="ECO:0000313" key="1">
    <source>
        <dbReference type="EMBL" id="MDR6239340.1"/>
    </source>
</evidence>
<comment type="caution">
    <text evidence="1">The sequence shown here is derived from an EMBL/GenBank/DDBJ whole genome shotgun (WGS) entry which is preliminary data.</text>
</comment>
<keyword evidence="2" id="KW-1185">Reference proteome</keyword>
<organism evidence="1 2">
    <name type="scientific">Aureibacter tunicatorum</name>
    <dbReference type="NCBI Taxonomy" id="866807"/>
    <lineage>
        <taxon>Bacteria</taxon>
        <taxon>Pseudomonadati</taxon>
        <taxon>Bacteroidota</taxon>
        <taxon>Cytophagia</taxon>
        <taxon>Cytophagales</taxon>
        <taxon>Persicobacteraceae</taxon>
        <taxon>Aureibacter</taxon>
    </lineage>
</organism>
<evidence type="ECO:0000313" key="2">
    <source>
        <dbReference type="Proteomes" id="UP001185092"/>
    </source>
</evidence>
<dbReference type="Proteomes" id="UP001185092">
    <property type="component" value="Unassembled WGS sequence"/>
</dbReference>
<name>A0AAE3XNW6_9BACT</name>
<gene>
    <name evidence="1" type="ORF">HNQ88_002377</name>
</gene>
<reference evidence="1" key="1">
    <citation type="submission" date="2023-07" db="EMBL/GenBank/DDBJ databases">
        <title>Genomic Encyclopedia of Type Strains, Phase IV (KMG-IV): sequencing the most valuable type-strain genomes for metagenomic binning, comparative biology and taxonomic classification.</title>
        <authorList>
            <person name="Goeker M."/>
        </authorList>
    </citation>
    <scope>NUCLEOTIDE SEQUENCE</scope>
    <source>
        <strain evidence="1">DSM 26174</strain>
    </source>
</reference>
<protein>
    <submittedName>
        <fullName evidence="1">Tetratricopeptide (TPR) repeat protein</fullName>
    </submittedName>
</protein>
<dbReference type="RefSeq" id="WP_309938966.1">
    <property type="nucleotide sequence ID" value="NZ_AP025305.1"/>
</dbReference>
<dbReference type="AlphaFoldDB" id="A0AAE3XNW6"/>
<dbReference type="EMBL" id="JAVDQD010000002">
    <property type="protein sequence ID" value="MDR6239340.1"/>
    <property type="molecule type" value="Genomic_DNA"/>
</dbReference>
<sequence>MDNNRLVDLIDNPFLATLDDFSDIIARIEMYPFCPYYKVLAAKIAYDHNFKEKSRLLEKAALYTPSRQKLKEIIETMPEDLGVDLDSNIEDITSTASISDDNSDLYMEVLNNLKSAQQQKDEFTFKLDSFLPKKNKPNQKRKKIKLSELIEKTKQSEKKSKEEDNKEETFDILSSIHKIDNDDILYENSSENSPEVNDQLDIINSFLDNDVSISRPSLDNLDTSENDLSEDSSQFQDDFISENLAKIYESQGKYAESIDIYEKLSLKFPEKKALFAKHIEELKKKNI</sequence>
<accession>A0AAE3XNW6</accession>
<proteinExistence type="predicted"/>